<feature type="transmembrane region" description="Helical" evidence="9">
    <location>
        <begin position="357"/>
        <end position="381"/>
    </location>
</feature>
<dbReference type="InterPro" id="IPR036259">
    <property type="entry name" value="MFS_trans_sf"/>
</dbReference>
<dbReference type="Pfam" id="PF00083">
    <property type="entry name" value="Sugar_tr"/>
    <property type="match status" value="1"/>
</dbReference>
<name>A0ABP7FD78_9ACTN</name>
<dbReference type="SUPFAM" id="SSF103473">
    <property type="entry name" value="MFS general substrate transporter"/>
    <property type="match status" value="1"/>
</dbReference>
<feature type="transmembrane region" description="Helical" evidence="9">
    <location>
        <begin position="179"/>
        <end position="200"/>
    </location>
</feature>
<proteinExistence type="inferred from homology"/>
<feature type="transmembrane region" description="Helical" evidence="9">
    <location>
        <begin position="420"/>
        <end position="441"/>
    </location>
</feature>
<feature type="transmembrane region" description="Helical" evidence="9">
    <location>
        <begin position="298"/>
        <end position="319"/>
    </location>
</feature>
<feature type="transmembrane region" description="Helical" evidence="9">
    <location>
        <begin position="154"/>
        <end position="173"/>
    </location>
</feature>
<sequence>MSRSAAAGTARPAAPPAGGPRPLGPRVASVAAALGLIYGYDSGSISGALVFLKKDYGLSTLWVSVITSIVVFGSLVGAALGPRAANRLGRKRTMLLVAAGFAAFAALSAAPLGVWWLTGVRLLLGVTIGLSTVAAPVFISEFASEHNRGRLGTAYQFFTCAGVIISLVVAWGLSGGGSWEALLGISAVPAAVVFLVLLRFPDSPRWYAMRERYEEARATLRRVEPGGDTEARLTAIRADLAQGEQGTFREIFTRRYARATFFVIAFGFFVQITGTNTILYYSPLIFDKAGIADASESILLSALVQLVAAVGVVLSMLVVDRWGRRPPLLIGTVAMVVGHLVMALVFARHTITPGAGYAAVAGIGVFYLGFYFGIGSLIWVYTGEAFPARLRSVGAAALLLADFAANLIATFAFPGVLADLGGSVGFGAFGVLSLLALVFLYRTAPETKGRSLEEIRGYWDNGGRWPSPSPGAAGASPAPGRTG</sequence>
<feature type="transmembrane region" description="Helical" evidence="9">
    <location>
        <begin position="259"/>
        <end position="286"/>
    </location>
</feature>
<reference evidence="12" key="1">
    <citation type="journal article" date="2019" name="Int. J. Syst. Evol. Microbiol.">
        <title>The Global Catalogue of Microorganisms (GCM) 10K type strain sequencing project: providing services to taxonomists for standard genome sequencing and annotation.</title>
        <authorList>
            <consortium name="The Broad Institute Genomics Platform"/>
            <consortium name="The Broad Institute Genome Sequencing Center for Infectious Disease"/>
            <person name="Wu L."/>
            <person name="Ma J."/>
        </authorList>
    </citation>
    <scope>NUCLEOTIDE SEQUENCE [LARGE SCALE GENOMIC DNA]</scope>
    <source>
        <strain evidence="12">JCM 30846</strain>
    </source>
</reference>
<keyword evidence="4 9" id="KW-0812">Transmembrane</keyword>
<comment type="similarity">
    <text evidence="2 7">Belongs to the major facilitator superfamily. Sugar transporter (TC 2.A.1.1) family.</text>
</comment>
<feature type="compositionally biased region" description="Low complexity" evidence="8">
    <location>
        <begin position="1"/>
        <end position="12"/>
    </location>
</feature>
<keyword evidence="5 9" id="KW-1133">Transmembrane helix</keyword>
<feature type="domain" description="Major facilitator superfamily (MFS) profile" evidence="10">
    <location>
        <begin position="27"/>
        <end position="448"/>
    </location>
</feature>
<dbReference type="InterPro" id="IPR005829">
    <property type="entry name" value="Sugar_transporter_CS"/>
</dbReference>
<dbReference type="NCBIfam" id="TIGR00879">
    <property type="entry name" value="SP"/>
    <property type="match status" value="1"/>
</dbReference>
<evidence type="ECO:0000256" key="2">
    <source>
        <dbReference type="ARBA" id="ARBA00010992"/>
    </source>
</evidence>
<dbReference type="PANTHER" id="PTHR48020">
    <property type="entry name" value="PROTON MYO-INOSITOL COTRANSPORTER"/>
    <property type="match status" value="1"/>
</dbReference>
<dbReference type="PROSITE" id="PS50850">
    <property type="entry name" value="MFS"/>
    <property type="match status" value="1"/>
</dbReference>
<feature type="transmembrane region" description="Helical" evidence="9">
    <location>
        <begin position="93"/>
        <end position="116"/>
    </location>
</feature>
<keyword evidence="6 9" id="KW-0472">Membrane</keyword>
<evidence type="ECO:0000256" key="1">
    <source>
        <dbReference type="ARBA" id="ARBA00004651"/>
    </source>
</evidence>
<dbReference type="PANTHER" id="PTHR48020:SF12">
    <property type="entry name" value="PROTON MYO-INOSITOL COTRANSPORTER"/>
    <property type="match status" value="1"/>
</dbReference>
<keyword evidence="3 7" id="KW-0813">Transport</keyword>
<evidence type="ECO:0000259" key="10">
    <source>
        <dbReference type="PROSITE" id="PS50850"/>
    </source>
</evidence>
<evidence type="ECO:0000256" key="8">
    <source>
        <dbReference type="SAM" id="MobiDB-lite"/>
    </source>
</evidence>
<dbReference type="Gene3D" id="1.20.1250.20">
    <property type="entry name" value="MFS general substrate transporter like domains"/>
    <property type="match status" value="1"/>
</dbReference>
<dbReference type="EMBL" id="BAABEP010000022">
    <property type="protein sequence ID" value="GAA3734391.1"/>
    <property type="molecule type" value="Genomic_DNA"/>
</dbReference>
<dbReference type="PRINTS" id="PR00171">
    <property type="entry name" value="SUGRTRNSPORT"/>
</dbReference>
<evidence type="ECO:0000313" key="12">
    <source>
        <dbReference type="Proteomes" id="UP001499884"/>
    </source>
</evidence>
<comment type="caution">
    <text evidence="11">The sequence shown here is derived from an EMBL/GenBank/DDBJ whole genome shotgun (WGS) entry which is preliminary data.</text>
</comment>
<feature type="region of interest" description="Disordered" evidence="8">
    <location>
        <begin position="1"/>
        <end position="21"/>
    </location>
</feature>
<evidence type="ECO:0000313" key="11">
    <source>
        <dbReference type="EMBL" id="GAA3734391.1"/>
    </source>
</evidence>
<feature type="transmembrane region" description="Helical" evidence="9">
    <location>
        <begin position="61"/>
        <end position="81"/>
    </location>
</feature>
<feature type="transmembrane region" description="Helical" evidence="9">
    <location>
        <begin position="393"/>
        <end position="414"/>
    </location>
</feature>
<evidence type="ECO:0000256" key="3">
    <source>
        <dbReference type="ARBA" id="ARBA00022448"/>
    </source>
</evidence>
<feature type="transmembrane region" description="Helical" evidence="9">
    <location>
        <begin position="328"/>
        <end position="351"/>
    </location>
</feature>
<evidence type="ECO:0000256" key="9">
    <source>
        <dbReference type="SAM" id="Phobius"/>
    </source>
</evidence>
<feature type="region of interest" description="Disordered" evidence="8">
    <location>
        <begin position="462"/>
        <end position="483"/>
    </location>
</feature>
<accession>A0ABP7FD78</accession>
<dbReference type="InterPro" id="IPR003663">
    <property type="entry name" value="Sugar/inositol_transpt"/>
</dbReference>
<gene>
    <name evidence="11" type="ORF">GCM10023082_34580</name>
</gene>
<dbReference type="PROSITE" id="PS00217">
    <property type="entry name" value="SUGAR_TRANSPORT_2"/>
    <property type="match status" value="1"/>
</dbReference>
<comment type="subcellular location">
    <subcellularLocation>
        <location evidence="1">Cell membrane</location>
        <topology evidence="1">Multi-pass membrane protein</topology>
    </subcellularLocation>
</comment>
<evidence type="ECO:0000256" key="4">
    <source>
        <dbReference type="ARBA" id="ARBA00022692"/>
    </source>
</evidence>
<feature type="transmembrane region" description="Helical" evidence="9">
    <location>
        <begin position="122"/>
        <end position="142"/>
    </location>
</feature>
<evidence type="ECO:0000256" key="6">
    <source>
        <dbReference type="ARBA" id="ARBA00023136"/>
    </source>
</evidence>
<dbReference type="Proteomes" id="UP001499884">
    <property type="component" value="Unassembled WGS sequence"/>
</dbReference>
<organism evidence="11 12">
    <name type="scientific">Streptomyces tremellae</name>
    <dbReference type="NCBI Taxonomy" id="1124239"/>
    <lineage>
        <taxon>Bacteria</taxon>
        <taxon>Bacillati</taxon>
        <taxon>Actinomycetota</taxon>
        <taxon>Actinomycetes</taxon>
        <taxon>Kitasatosporales</taxon>
        <taxon>Streptomycetaceae</taxon>
        <taxon>Streptomyces</taxon>
    </lineage>
</organism>
<dbReference type="InterPro" id="IPR020846">
    <property type="entry name" value="MFS_dom"/>
</dbReference>
<keyword evidence="12" id="KW-1185">Reference proteome</keyword>
<dbReference type="InterPro" id="IPR050814">
    <property type="entry name" value="Myo-inositol_Transporter"/>
</dbReference>
<evidence type="ECO:0000256" key="7">
    <source>
        <dbReference type="RuleBase" id="RU003346"/>
    </source>
</evidence>
<dbReference type="InterPro" id="IPR005828">
    <property type="entry name" value="MFS_sugar_transport-like"/>
</dbReference>
<evidence type="ECO:0000256" key="5">
    <source>
        <dbReference type="ARBA" id="ARBA00022989"/>
    </source>
</evidence>
<protein>
    <submittedName>
        <fullName evidence="11">Sugar porter family MFS transporter</fullName>
    </submittedName>
</protein>
<dbReference type="RefSeq" id="WP_345647773.1">
    <property type="nucleotide sequence ID" value="NZ_BAABEP010000022.1"/>
</dbReference>
<dbReference type="PROSITE" id="PS00216">
    <property type="entry name" value="SUGAR_TRANSPORT_1"/>
    <property type="match status" value="1"/>
</dbReference>
<feature type="compositionally biased region" description="Low complexity" evidence="8">
    <location>
        <begin position="470"/>
        <end position="483"/>
    </location>
</feature>